<feature type="region of interest" description="Disordered" evidence="1">
    <location>
        <begin position="27"/>
        <end position="57"/>
    </location>
</feature>
<feature type="non-terminal residue" evidence="2">
    <location>
        <position position="780"/>
    </location>
</feature>
<feature type="region of interest" description="Disordered" evidence="1">
    <location>
        <begin position="699"/>
        <end position="718"/>
    </location>
</feature>
<dbReference type="PANTHER" id="PTHR38887">
    <property type="entry name" value="CHROMOSOME 21, WHOLE GENOME SHOTGUN SEQUENCE"/>
    <property type="match status" value="1"/>
</dbReference>
<comment type="caution">
    <text evidence="2">The sequence shown here is derived from an EMBL/GenBank/DDBJ whole genome shotgun (WGS) entry which is preliminary data.</text>
</comment>
<feature type="region of interest" description="Disordered" evidence="1">
    <location>
        <begin position="485"/>
        <end position="562"/>
    </location>
</feature>
<keyword evidence="3" id="KW-1185">Reference proteome</keyword>
<accession>A0A8T9C9T4</accession>
<gene>
    <name evidence="2" type="primary">caiD_1</name>
    <name evidence="2" type="ORF">LSUE1_G003083</name>
</gene>
<dbReference type="EMBL" id="QGMK01000308">
    <property type="protein sequence ID" value="TVY82519.1"/>
    <property type="molecule type" value="Genomic_DNA"/>
</dbReference>
<feature type="compositionally biased region" description="Basic and acidic residues" evidence="1">
    <location>
        <begin position="523"/>
        <end position="535"/>
    </location>
</feature>
<feature type="compositionally biased region" description="Pro residues" evidence="1">
    <location>
        <begin position="601"/>
        <end position="631"/>
    </location>
</feature>
<evidence type="ECO:0000256" key="1">
    <source>
        <dbReference type="SAM" id="MobiDB-lite"/>
    </source>
</evidence>
<name>A0A8T9C9T4_9HELO</name>
<dbReference type="Gene3D" id="3.90.226.10">
    <property type="entry name" value="2-enoyl-CoA Hydratase, Chain A, domain 1"/>
    <property type="match status" value="1"/>
</dbReference>
<feature type="compositionally biased region" description="Polar residues" evidence="1">
    <location>
        <begin position="546"/>
        <end position="555"/>
    </location>
</feature>
<dbReference type="PANTHER" id="PTHR38887:SF1">
    <property type="entry name" value="RAS MODIFICATION PROTEIN ERF4"/>
    <property type="match status" value="1"/>
</dbReference>
<organism evidence="2 3">
    <name type="scientific">Lachnellula suecica</name>
    <dbReference type="NCBI Taxonomy" id="602035"/>
    <lineage>
        <taxon>Eukaryota</taxon>
        <taxon>Fungi</taxon>
        <taxon>Dikarya</taxon>
        <taxon>Ascomycota</taxon>
        <taxon>Pezizomycotina</taxon>
        <taxon>Leotiomycetes</taxon>
        <taxon>Helotiales</taxon>
        <taxon>Lachnaceae</taxon>
        <taxon>Lachnellula</taxon>
    </lineage>
</organism>
<dbReference type="Pfam" id="PF00378">
    <property type="entry name" value="ECH_1"/>
    <property type="match status" value="1"/>
</dbReference>
<feature type="compositionally biased region" description="Basic and acidic residues" evidence="1">
    <location>
        <begin position="36"/>
        <end position="57"/>
    </location>
</feature>
<dbReference type="InterPro" id="IPR053221">
    <property type="entry name" value="Burnettramic_acid_biosynth"/>
</dbReference>
<sequence length="780" mass="83990">MAFVIGYAVKGVAAGIGLASEGIHAHNEKKRAKKLGHSESREAVDASDNTSHDHLTHHSLEGEREAYEGDEAHWNLDEVQDELHASTPREEHDAKEIEKKKKYEHNITIIIEEFIRKYPVTGRGHGLALPVILPQRRPEGRARGFIRAYAPVLMDCGIDQPMFIDFLDTFNTATLASPWINMINFAGIAGSFITNTFLDGMNDNFFRPRGLFCLVLTWNPESSATQMTVDTTTLVASSANHKTGLNKFHTSNGNTYSDFDIPETAPLVFPALDEMAIQEGGEAVTKRAKLNKAGEFTSDYLDRRARAAYIQHPDSLLAQGPKDKFTSRYADPNNPASSGNPWSLITGGKFNPPMGRPLGNGFGGFGGGYGRQGMGFGGRMDMVNAQRADFGDRRPGTGYGGRGDAYGRAGSGYGSASDPYARGQGMGYGAMDRNGMGHVPMGFGGLAPIGKAFKKVIGRNVLYLMIVNMPTDEELAAAVASADKQGWSTGSGVSQSEAGRCAGPESTTYHPWSPAAPHSATSEGRRDFDSPEKQMKQMNLGGEENYGNSALNHPPQSYDRDEKTYTPEKHHLLYSTLLPQGKLPIACMNPPPRRFTKINPSPAPQSPSSPSTPPARCPKPSHPPHQHPPTPLLSFPEPTILLITLNRPKDLNCINATGHSDLDRLFKWFDAEPSLCCAIMTGSGRAFCAGADLKEWNKSNSNDAAGPEGSRTPASGFGALSRRSGKKPVICAVNGICFGGGCEMIVNADMVVADSGATFALPEVKIGVVALAGALTRLVR</sequence>
<dbReference type="InterPro" id="IPR001753">
    <property type="entry name" value="Enoyl-CoA_hydra/iso"/>
</dbReference>
<dbReference type="CDD" id="cd06558">
    <property type="entry name" value="crotonase-like"/>
    <property type="match status" value="1"/>
</dbReference>
<evidence type="ECO:0000313" key="2">
    <source>
        <dbReference type="EMBL" id="TVY82519.1"/>
    </source>
</evidence>
<evidence type="ECO:0000313" key="3">
    <source>
        <dbReference type="Proteomes" id="UP000469558"/>
    </source>
</evidence>
<reference evidence="2 3" key="1">
    <citation type="submission" date="2018-05" db="EMBL/GenBank/DDBJ databases">
        <title>Genome sequencing and assembly of the regulated plant pathogen Lachnellula willkommii and related sister species for the development of diagnostic species identification markers.</title>
        <authorList>
            <person name="Giroux E."/>
            <person name="Bilodeau G."/>
        </authorList>
    </citation>
    <scope>NUCLEOTIDE SEQUENCE [LARGE SCALE GENOMIC DNA]</scope>
    <source>
        <strain evidence="2 3">CBS 268.59</strain>
    </source>
</reference>
<dbReference type="AlphaFoldDB" id="A0A8T9C9T4"/>
<dbReference type="Proteomes" id="UP000469558">
    <property type="component" value="Unassembled WGS sequence"/>
</dbReference>
<dbReference type="OrthoDB" id="3433125at2759"/>
<dbReference type="InterPro" id="IPR029045">
    <property type="entry name" value="ClpP/crotonase-like_dom_sf"/>
</dbReference>
<feature type="compositionally biased region" description="Polar residues" evidence="1">
    <location>
        <begin position="486"/>
        <end position="497"/>
    </location>
</feature>
<protein>
    <submittedName>
        <fullName evidence="2">Carnitinyl-CoA dehydratase</fullName>
    </submittedName>
</protein>
<feature type="region of interest" description="Disordered" evidence="1">
    <location>
        <begin position="586"/>
        <end position="635"/>
    </location>
</feature>
<dbReference type="SUPFAM" id="SSF52096">
    <property type="entry name" value="ClpP/crotonase"/>
    <property type="match status" value="1"/>
</dbReference>
<proteinExistence type="predicted"/>